<evidence type="ECO:0000256" key="1">
    <source>
        <dbReference type="SAM" id="MobiDB-lite"/>
    </source>
</evidence>
<dbReference type="SUPFAM" id="SSF46689">
    <property type="entry name" value="Homeodomain-like"/>
    <property type="match status" value="1"/>
</dbReference>
<dbReference type="RefSeq" id="WP_221318652.1">
    <property type="nucleotide sequence ID" value="NZ_JACHDO010000001.1"/>
</dbReference>
<dbReference type="Proteomes" id="UP000579647">
    <property type="component" value="Unassembled WGS sequence"/>
</dbReference>
<sequence>MTNHDLHTNDEGPRATRPKRRTFTHAYKLRVLEEYDTAPAGEKGALLRREGLYDSSIQLWRKQRDGGELSTSPAGATSRKKTPEQVELEQLRREKAKLERDNARMSKKLTQTEAAMEILGKAHALLEIVSESADSENS</sequence>
<dbReference type="EMBL" id="JACHDO010000001">
    <property type="protein sequence ID" value="MBB5491938.1"/>
    <property type="molecule type" value="Genomic_DNA"/>
</dbReference>
<dbReference type="Pfam" id="PF01527">
    <property type="entry name" value="HTH_Tnp_1"/>
    <property type="match status" value="1"/>
</dbReference>
<protein>
    <submittedName>
        <fullName evidence="6">Transposase-like protein</fullName>
    </submittedName>
</protein>
<dbReference type="InterPro" id="IPR009057">
    <property type="entry name" value="Homeodomain-like_sf"/>
</dbReference>
<dbReference type="InterPro" id="IPR002514">
    <property type="entry name" value="Transposase_8"/>
</dbReference>
<evidence type="ECO:0000313" key="2">
    <source>
        <dbReference type="EMBL" id="MBB5488882.1"/>
    </source>
</evidence>
<feature type="region of interest" description="Disordered" evidence="1">
    <location>
        <begin position="1"/>
        <end position="21"/>
    </location>
</feature>
<proteinExistence type="predicted"/>
<evidence type="ECO:0000313" key="6">
    <source>
        <dbReference type="EMBL" id="MBB5493932.1"/>
    </source>
</evidence>
<feature type="region of interest" description="Disordered" evidence="1">
    <location>
        <begin position="62"/>
        <end position="86"/>
    </location>
</feature>
<evidence type="ECO:0000313" key="5">
    <source>
        <dbReference type="EMBL" id="MBB5491938.1"/>
    </source>
</evidence>
<dbReference type="EMBL" id="JACHDO010000001">
    <property type="protein sequence ID" value="MBB5488882.1"/>
    <property type="molecule type" value="Genomic_DNA"/>
</dbReference>
<evidence type="ECO:0000313" key="3">
    <source>
        <dbReference type="EMBL" id="MBB5490448.1"/>
    </source>
</evidence>
<dbReference type="AlphaFoldDB" id="A0A840WCN5"/>
<reference evidence="6 7" key="1">
    <citation type="submission" date="2020-08" db="EMBL/GenBank/DDBJ databases">
        <title>Sequencing the genomes of 1000 actinobacteria strains.</title>
        <authorList>
            <person name="Klenk H.-P."/>
        </authorList>
    </citation>
    <scope>NUCLEOTIDE SEQUENCE [LARGE SCALE GENOMIC DNA]</scope>
    <source>
        <strain evidence="6 7">DSM 44598</strain>
    </source>
</reference>
<feature type="compositionally biased region" description="Basic and acidic residues" evidence="1">
    <location>
        <begin position="1"/>
        <end position="14"/>
    </location>
</feature>
<evidence type="ECO:0000313" key="4">
    <source>
        <dbReference type="EMBL" id="MBB5490957.1"/>
    </source>
</evidence>
<dbReference type="EMBL" id="JACHDO010000001">
    <property type="protein sequence ID" value="MBB5493932.1"/>
    <property type="molecule type" value="Genomic_DNA"/>
</dbReference>
<comment type="caution">
    <text evidence="6">The sequence shown here is derived from an EMBL/GenBank/DDBJ whole genome shotgun (WGS) entry which is preliminary data.</text>
</comment>
<accession>A0A840WCN5</accession>
<dbReference type="EMBL" id="JACHDO010000001">
    <property type="protein sequence ID" value="MBB5490957.1"/>
    <property type="molecule type" value="Genomic_DNA"/>
</dbReference>
<dbReference type="EMBL" id="JACHDO010000001">
    <property type="protein sequence ID" value="MBB5490448.1"/>
    <property type="molecule type" value="Genomic_DNA"/>
</dbReference>
<evidence type="ECO:0000313" key="7">
    <source>
        <dbReference type="Proteomes" id="UP000579647"/>
    </source>
</evidence>
<organism evidence="6 7">
    <name type="scientific">Nocardiopsis metallicus</name>
    <dbReference type="NCBI Taxonomy" id="179819"/>
    <lineage>
        <taxon>Bacteria</taxon>
        <taxon>Bacillati</taxon>
        <taxon>Actinomycetota</taxon>
        <taxon>Actinomycetes</taxon>
        <taxon>Streptosporangiales</taxon>
        <taxon>Nocardiopsidaceae</taxon>
        <taxon>Nocardiopsis</taxon>
    </lineage>
</organism>
<gene>
    <name evidence="2" type="ORF">HNR07_000019</name>
    <name evidence="3" type="ORF">HNR07_001585</name>
    <name evidence="4" type="ORF">HNR07_002094</name>
    <name evidence="5" type="ORF">HNR07_003075</name>
    <name evidence="6" type="ORF">HNR07_005069</name>
</gene>
<keyword evidence="7" id="KW-1185">Reference proteome</keyword>
<name>A0A840WCN5_9ACTN</name>